<proteinExistence type="predicted"/>
<reference evidence="2 3" key="1">
    <citation type="journal article" date="2024" name="Commun. Biol.">
        <title>Comparative genomic analysis of thermophilic fungi reveals convergent evolutionary adaptations and gene losses.</title>
        <authorList>
            <person name="Steindorff A.S."/>
            <person name="Aguilar-Pontes M.V."/>
            <person name="Robinson A.J."/>
            <person name="Andreopoulos B."/>
            <person name="LaButti K."/>
            <person name="Kuo A."/>
            <person name="Mondo S."/>
            <person name="Riley R."/>
            <person name="Otillar R."/>
            <person name="Haridas S."/>
            <person name="Lipzen A."/>
            <person name="Grimwood J."/>
            <person name="Schmutz J."/>
            <person name="Clum A."/>
            <person name="Reid I.D."/>
            <person name="Moisan M.C."/>
            <person name="Butler G."/>
            <person name="Nguyen T.T.M."/>
            <person name="Dewar K."/>
            <person name="Conant G."/>
            <person name="Drula E."/>
            <person name="Henrissat B."/>
            <person name="Hansel C."/>
            <person name="Singer S."/>
            <person name="Hutchinson M.I."/>
            <person name="de Vries R.P."/>
            <person name="Natvig D.O."/>
            <person name="Powell A.J."/>
            <person name="Tsang A."/>
            <person name="Grigoriev I.V."/>
        </authorList>
    </citation>
    <scope>NUCLEOTIDE SEQUENCE [LARGE SCALE GENOMIC DNA]</scope>
    <source>
        <strain evidence="2 3">CBS 620.91</strain>
    </source>
</reference>
<evidence type="ECO:0000313" key="2">
    <source>
        <dbReference type="EMBL" id="KAL1844296.1"/>
    </source>
</evidence>
<feature type="compositionally biased region" description="Acidic residues" evidence="1">
    <location>
        <begin position="269"/>
        <end position="278"/>
    </location>
</feature>
<feature type="compositionally biased region" description="Basic and acidic residues" evidence="1">
    <location>
        <begin position="312"/>
        <end position="329"/>
    </location>
</feature>
<evidence type="ECO:0000256" key="1">
    <source>
        <dbReference type="SAM" id="MobiDB-lite"/>
    </source>
</evidence>
<gene>
    <name evidence="2" type="ORF">VTJ49DRAFT_2353</name>
</gene>
<keyword evidence="3" id="KW-1185">Reference proteome</keyword>
<protein>
    <recommendedName>
        <fullName evidence="4">NTF2-like protein</fullName>
    </recommendedName>
</protein>
<dbReference type="Gene3D" id="3.10.450.50">
    <property type="match status" value="1"/>
</dbReference>
<dbReference type="InterPro" id="IPR032710">
    <property type="entry name" value="NTF2-like_dom_sf"/>
</dbReference>
<feature type="compositionally biased region" description="Polar residues" evidence="1">
    <location>
        <begin position="360"/>
        <end position="370"/>
    </location>
</feature>
<feature type="region of interest" description="Disordered" evidence="1">
    <location>
        <begin position="219"/>
        <end position="379"/>
    </location>
</feature>
<dbReference type="Proteomes" id="UP001583172">
    <property type="component" value="Unassembled WGS sequence"/>
</dbReference>
<feature type="compositionally biased region" description="Basic and acidic residues" evidence="1">
    <location>
        <begin position="350"/>
        <end position="359"/>
    </location>
</feature>
<evidence type="ECO:0008006" key="4">
    <source>
        <dbReference type="Google" id="ProtNLM"/>
    </source>
</evidence>
<evidence type="ECO:0000313" key="3">
    <source>
        <dbReference type="Proteomes" id="UP001583172"/>
    </source>
</evidence>
<dbReference type="EMBL" id="JAZGSY010000002">
    <property type="protein sequence ID" value="KAL1844296.1"/>
    <property type="molecule type" value="Genomic_DNA"/>
</dbReference>
<comment type="caution">
    <text evidence="2">The sequence shown here is derived from an EMBL/GenBank/DDBJ whole genome shotgun (WGS) entry which is preliminary data.</text>
</comment>
<feature type="compositionally biased region" description="Basic and acidic residues" evidence="1">
    <location>
        <begin position="522"/>
        <end position="539"/>
    </location>
</feature>
<feature type="compositionally biased region" description="Basic and acidic residues" evidence="1">
    <location>
        <begin position="439"/>
        <end position="450"/>
    </location>
</feature>
<feature type="compositionally biased region" description="Basic and acidic residues" evidence="1">
    <location>
        <begin position="417"/>
        <end position="428"/>
    </location>
</feature>
<feature type="compositionally biased region" description="Basic and acidic residues" evidence="1">
    <location>
        <begin position="279"/>
        <end position="302"/>
    </location>
</feature>
<feature type="compositionally biased region" description="Acidic residues" evidence="1">
    <location>
        <begin position="226"/>
        <end position="235"/>
    </location>
</feature>
<name>A0ABR3VR32_HUMIN</name>
<accession>A0ABR3VR32</accession>
<sequence>MALQAAYKQFLASPNTSALTDDASLHYVTTTTSVAGATDIIKHLATVRNRIKKVNEEPLFAIENQHALVVEFDTTLEFVSSGGPYLPGLDDNFLADRTAFLAVTHVVSFNTDGKITQIRQSWDQASLLKQVEVIGRSGANWPIRDAKDQIALISKCAKGDAAAAAAAAASKQALPTRSRGSSNAMRDPHATLDLFAPREELESVPATVVSPYAGRRPRQRSFTEILGDEPVEDPESPSSGRDRSQSPSKAIAPKVGAGKNFQRMRLFDMDEDDGPADETQERPRSLERVVRPDPRKYQHFELNDEPPAEPQEPERVVRPDPRKYQHFELDDGSEDQEVPEPQPKKAPAPRQDRRSKHESTWSFDDFTTPQKPVASRVMHRARDVRHWGADNEVLENTPAPHPQVIKPRRDAEAHFELADDGPVRKDAPAGRPRGALHNDSLHLYDNRLPLEDDDSPSATAPAALGNITNLNNRRKDFDPHFSMTDESPRTNSHAEPAKPVPEDRKKAVRMMESNWAPYDESPVSRKENDDPNGKPRTGERGIVIAGDGMGSRKGTSRGWFHGEDDEPAPVKKGVRGPPAKSDGFWDF</sequence>
<dbReference type="SUPFAM" id="SSF54427">
    <property type="entry name" value="NTF2-like"/>
    <property type="match status" value="1"/>
</dbReference>
<feature type="region of interest" description="Disordered" evidence="1">
    <location>
        <begin position="417"/>
        <end position="587"/>
    </location>
</feature>
<organism evidence="2 3">
    <name type="scientific">Humicola insolens</name>
    <name type="common">Soft-rot fungus</name>
    <dbReference type="NCBI Taxonomy" id="85995"/>
    <lineage>
        <taxon>Eukaryota</taxon>
        <taxon>Fungi</taxon>
        <taxon>Dikarya</taxon>
        <taxon>Ascomycota</taxon>
        <taxon>Pezizomycotina</taxon>
        <taxon>Sordariomycetes</taxon>
        <taxon>Sordariomycetidae</taxon>
        <taxon>Sordariales</taxon>
        <taxon>Chaetomiaceae</taxon>
        <taxon>Mycothermus</taxon>
    </lineage>
</organism>